<protein>
    <submittedName>
        <fullName evidence="8">PCD16 protein</fullName>
    </submittedName>
</protein>
<feature type="non-terminal residue" evidence="8">
    <location>
        <position position="58"/>
    </location>
</feature>
<name>A0A7K4JSJ2_GEOCA</name>
<feature type="domain" description="Cadherin" evidence="7">
    <location>
        <begin position="5"/>
        <end position="58"/>
    </location>
</feature>
<keyword evidence="2" id="KW-0812">Transmembrane</keyword>
<organism evidence="8 9">
    <name type="scientific">Geococcyx californianus</name>
    <name type="common">Greater roadrunner</name>
    <name type="synonym">Saurothera californiana</name>
    <dbReference type="NCBI Taxonomy" id="8947"/>
    <lineage>
        <taxon>Eukaryota</taxon>
        <taxon>Metazoa</taxon>
        <taxon>Chordata</taxon>
        <taxon>Craniata</taxon>
        <taxon>Vertebrata</taxon>
        <taxon>Euteleostomi</taxon>
        <taxon>Archelosauria</taxon>
        <taxon>Archosauria</taxon>
        <taxon>Dinosauria</taxon>
        <taxon>Saurischia</taxon>
        <taxon>Theropoda</taxon>
        <taxon>Coelurosauria</taxon>
        <taxon>Aves</taxon>
        <taxon>Neognathae</taxon>
        <taxon>Neoaves</taxon>
        <taxon>Otidimorphae</taxon>
        <taxon>Cuculiformes</taxon>
        <taxon>Neomorphidae</taxon>
        <taxon>Geococcyx</taxon>
    </lineage>
</organism>
<dbReference type="InterPro" id="IPR050174">
    <property type="entry name" value="Protocadherin/Cadherin-CA"/>
</dbReference>
<comment type="subcellular location">
    <subcellularLocation>
        <location evidence="1">Membrane</location>
        <topology evidence="1">Single-pass membrane protein</topology>
    </subcellularLocation>
</comment>
<dbReference type="InterPro" id="IPR015919">
    <property type="entry name" value="Cadherin-like_sf"/>
</dbReference>
<evidence type="ECO:0000313" key="9">
    <source>
        <dbReference type="Proteomes" id="UP000531151"/>
    </source>
</evidence>
<keyword evidence="5" id="KW-0325">Glycoprotein</keyword>
<evidence type="ECO:0000256" key="5">
    <source>
        <dbReference type="ARBA" id="ARBA00023180"/>
    </source>
</evidence>
<dbReference type="Gene3D" id="2.60.40.60">
    <property type="entry name" value="Cadherins"/>
    <property type="match status" value="1"/>
</dbReference>
<feature type="non-terminal residue" evidence="8">
    <location>
        <position position="1"/>
    </location>
</feature>
<dbReference type="PANTHER" id="PTHR24028">
    <property type="entry name" value="CADHERIN-87A"/>
    <property type="match status" value="1"/>
</dbReference>
<evidence type="ECO:0000256" key="6">
    <source>
        <dbReference type="PROSITE-ProRule" id="PRU00043"/>
    </source>
</evidence>
<dbReference type="EMBL" id="VWPV01050778">
    <property type="protein sequence ID" value="NWH67817.1"/>
    <property type="molecule type" value="Genomic_DNA"/>
</dbReference>
<comment type="caution">
    <text evidence="8">The sequence shown here is derived from an EMBL/GenBank/DDBJ whole genome shotgun (WGS) entry which is preliminary data.</text>
</comment>
<proteinExistence type="predicted"/>
<evidence type="ECO:0000259" key="7">
    <source>
        <dbReference type="PROSITE" id="PS50268"/>
    </source>
</evidence>
<dbReference type="PANTHER" id="PTHR24028:SF328">
    <property type="entry name" value="CADHERIN-3"/>
    <property type="match status" value="1"/>
</dbReference>
<dbReference type="CDD" id="cd11304">
    <property type="entry name" value="Cadherin_repeat"/>
    <property type="match status" value="1"/>
</dbReference>
<keyword evidence="9" id="KW-1185">Reference proteome</keyword>
<dbReference type="SUPFAM" id="SSF49313">
    <property type="entry name" value="Cadherin-like"/>
    <property type="match status" value="1"/>
</dbReference>
<dbReference type="Pfam" id="PF00028">
    <property type="entry name" value="Cadherin"/>
    <property type="match status" value="1"/>
</dbReference>
<dbReference type="GO" id="GO:0005886">
    <property type="term" value="C:plasma membrane"/>
    <property type="evidence" value="ECO:0007669"/>
    <property type="project" value="TreeGrafter"/>
</dbReference>
<dbReference type="AlphaFoldDB" id="A0A7K4JSJ2"/>
<dbReference type="OrthoDB" id="6252479at2759"/>
<evidence type="ECO:0000256" key="2">
    <source>
        <dbReference type="ARBA" id="ARBA00022692"/>
    </source>
</evidence>
<dbReference type="GO" id="GO:0005509">
    <property type="term" value="F:calcium ion binding"/>
    <property type="evidence" value="ECO:0007669"/>
    <property type="project" value="UniProtKB-UniRule"/>
</dbReference>
<keyword evidence="6" id="KW-0106">Calcium</keyword>
<reference evidence="8 9" key="1">
    <citation type="submission" date="2019-09" db="EMBL/GenBank/DDBJ databases">
        <title>Bird 10,000 Genomes (B10K) Project - Family phase.</title>
        <authorList>
            <person name="Zhang G."/>
        </authorList>
    </citation>
    <scope>NUCLEOTIDE SEQUENCE [LARGE SCALE GENOMIC DNA]</scope>
    <source>
        <strain evidence="8">B10K-CU-031-07</strain>
        <tissue evidence="8">Muscle</tissue>
    </source>
</reference>
<evidence type="ECO:0000256" key="3">
    <source>
        <dbReference type="ARBA" id="ARBA00022989"/>
    </source>
</evidence>
<sequence>APSFSQTSYAVEVPEDLPVGALVLELSAEDPDEGTNGHISFYLGNESLGMFQVEPQSG</sequence>
<keyword evidence="3" id="KW-1133">Transmembrane helix</keyword>
<dbReference type="PROSITE" id="PS50268">
    <property type="entry name" value="CADHERIN_2"/>
    <property type="match status" value="1"/>
</dbReference>
<accession>A0A7K4JSJ2</accession>
<dbReference type="InterPro" id="IPR002126">
    <property type="entry name" value="Cadherin-like_dom"/>
</dbReference>
<evidence type="ECO:0000256" key="1">
    <source>
        <dbReference type="ARBA" id="ARBA00004167"/>
    </source>
</evidence>
<gene>
    <name evidence="8" type="primary">Dchs1_0</name>
    <name evidence="8" type="ORF">GEOCAL_R13791</name>
</gene>
<evidence type="ECO:0000256" key="4">
    <source>
        <dbReference type="ARBA" id="ARBA00023136"/>
    </source>
</evidence>
<dbReference type="Proteomes" id="UP000531151">
    <property type="component" value="Unassembled WGS sequence"/>
</dbReference>
<dbReference type="GO" id="GO:0007156">
    <property type="term" value="P:homophilic cell adhesion via plasma membrane adhesion molecules"/>
    <property type="evidence" value="ECO:0007669"/>
    <property type="project" value="InterPro"/>
</dbReference>
<keyword evidence="4" id="KW-0472">Membrane</keyword>
<evidence type="ECO:0000313" key="8">
    <source>
        <dbReference type="EMBL" id="NWH67817.1"/>
    </source>
</evidence>